<feature type="domain" description="Serine aminopeptidase S33" evidence="2">
    <location>
        <begin position="89"/>
        <end position="283"/>
    </location>
</feature>
<keyword evidence="1" id="KW-0732">Signal</keyword>
<sequence length="372" mass="41334">MIVLKKLLLVSLFFVAAVQSAVANTFDKYNVTGEAYSFTQQDQSVFWQGGVVTLLDRGLSLNRFPPKAKFAEYEVSYMKWTPSYSNGQSIIYMHGFQSHAGWFYESAEKLAILGYTVYAFDRIGSGRSSRGVSVLPATETMPPEMLRGKGHINSWQGFTQTIQLLTKIAQAENPTNAINLWANSFAANLLTAYLMEYSPTNIASVVYTSPGFFSKLPLPFPVEELIGAAPGTYFPSTIPELDGDKGAYLFTSDPHYSRDIARDQLALRTVTKEFYFNVVGVQNFHFEATAVAPQGLTQYKRFYLVVDGDPMMDTAQTVSYVTQYSENSVLKLYSGGVDHRHFLAFTDDADIVIDDIDLFLSGEPVPGSEVLP</sequence>
<organism evidence="3 4">
    <name type="scientific">Teredinibacter turnerae (strain ATCC 39867 / T7901)</name>
    <dbReference type="NCBI Taxonomy" id="377629"/>
    <lineage>
        <taxon>Bacteria</taxon>
        <taxon>Pseudomonadati</taxon>
        <taxon>Pseudomonadota</taxon>
        <taxon>Gammaproteobacteria</taxon>
        <taxon>Cellvibrionales</taxon>
        <taxon>Cellvibrionaceae</taxon>
        <taxon>Teredinibacter</taxon>
    </lineage>
</organism>
<feature type="chain" id="PRO_5002948857" description="Serine aminopeptidase S33 domain-containing protein" evidence="1">
    <location>
        <begin position="24"/>
        <end position="372"/>
    </location>
</feature>
<protein>
    <recommendedName>
        <fullName evidence="2">Serine aminopeptidase S33 domain-containing protein</fullName>
    </recommendedName>
</protein>
<evidence type="ECO:0000313" key="3">
    <source>
        <dbReference type="EMBL" id="ACR12867.1"/>
    </source>
</evidence>
<dbReference type="KEGG" id="ttu:TERTU_4394"/>
<dbReference type="OrthoDB" id="9806902at2"/>
<dbReference type="InterPro" id="IPR029058">
    <property type="entry name" value="AB_hydrolase_fold"/>
</dbReference>
<dbReference type="EMBL" id="CP001614">
    <property type="protein sequence ID" value="ACR12867.1"/>
    <property type="molecule type" value="Genomic_DNA"/>
</dbReference>
<dbReference type="Gene3D" id="3.40.50.1820">
    <property type="entry name" value="alpha/beta hydrolase"/>
    <property type="match status" value="1"/>
</dbReference>
<evidence type="ECO:0000259" key="2">
    <source>
        <dbReference type="Pfam" id="PF12146"/>
    </source>
</evidence>
<reference evidence="3 4" key="1">
    <citation type="journal article" date="2009" name="PLoS ONE">
        <title>The complete genome of Teredinibacter turnerae T7901: an intracellular endosymbiont of marine wood-boring bivalves (shipworms).</title>
        <authorList>
            <person name="Yang J.C."/>
            <person name="Madupu R."/>
            <person name="Durkin A.S."/>
            <person name="Ekborg N.A."/>
            <person name="Pedamallu C.S."/>
            <person name="Hostetler J.B."/>
            <person name="Radune D."/>
            <person name="Toms B.S."/>
            <person name="Henrissat B."/>
            <person name="Coutinho P.M."/>
            <person name="Schwarz S."/>
            <person name="Field L."/>
            <person name="Trindade-Silva A.E."/>
            <person name="Soares C.A.G."/>
            <person name="Elshahawi S."/>
            <person name="Hanora A."/>
            <person name="Schmidt E.W."/>
            <person name="Haygood M.G."/>
            <person name="Posfai J."/>
            <person name="Benner J."/>
            <person name="Madinger C."/>
            <person name="Nove J."/>
            <person name="Anton B."/>
            <person name="Chaudhary K."/>
            <person name="Foster J."/>
            <person name="Holman A."/>
            <person name="Kumar S."/>
            <person name="Lessard P.A."/>
            <person name="Luyten Y.A."/>
            <person name="Slatko B."/>
            <person name="Wood N."/>
            <person name="Wu B."/>
            <person name="Teplitski M."/>
            <person name="Mougous J.D."/>
            <person name="Ward N."/>
            <person name="Eisen J.A."/>
            <person name="Badger J.H."/>
            <person name="Distel D.L."/>
        </authorList>
    </citation>
    <scope>NUCLEOTIDE SEQUENCE [LARGE SCALE GENOMIC DNA]</scope>
    <source>
        <strain evidence="4">ATCC 39867 / T7901</strain>
    </source>
</reference>
<dbReference type="STRING" id="377629.TERTU_4394"/>
<dbReference type="HOGENOM" id="CLU_743802_0_0_6"/>
<evidence type="ECO:0000313" key="4">
    <source>
        <dbReference type="Proteomes" id="UP000009080"/>
    </source>
</evidence>
<dbReference type="InterPro" id="IPR022742">
    <property type="entry name" value="Hydrolase_4"/>
</dbReference>
<dbReference type="RefSeq" id="WP_015818979.1">
    <property type="nucleotide sequence ID" value="NC_012997.1"/>
</dbReference>
<dbReference type="AlphaFoldDB" id="C5BIZ4"/>
<dbReference type="PANTHER" id="PTHR42886">
    <property type="entry name" value="RE40534P-RELATED"/>
    <property type="match status" value="1"/>
</dbReference>
<accession>C5BIZ4</accession>
<gene>
    <name evidence="3" type="ordered locus">TERTU_4394</name>
</gene>
<keyword evidence="4" id="KW-1185">Reference proteome</keyword>
<dbReference type="SUPFAM" id="SSF53474">
    <property type="entry name" value="alpha/beta-Hydrolases"/>
    <property type="match status" value="1"/>
</dbReference>
<dbReference type="PANTHER" id="PTHR42886:SF29">
    <property type="entry name" value="PUMMELIG, ISOFORM A"/>
    <property type="match status" value="1"/>
</dbReference>
<name>C5BIZ4_TERTT</name>
<dbReference type="Pfam" id="PF12146">
    <property type="entry name" value="Hydrolase_4"/>
    <property type="match status" value="1"/>
</dbReference>
<dbReference type="Proteomes" id="UP000009080">
    <property type="component" value="Chromosome"/>
</dbReference>
<evidence type="ECO:0000256" key="1">
    <source>
        <dbReference type="SAM" id="SignalP"/>
    </source>
</evidence>
<feature type="signal peptide" evidence="1">
    <location>
        <begin position="1"/>
        <end position="23"/>
    </location>
</feature>
<dbReference type="eggNOG" id="COG2267">
    <property type="taxonomic scope" value="Bacteria"/>
</dbReference>
<proteinExistence type="predicted"/>